<dbReference type="AlphaFoldDB" id="A0A8J8W6G0"/>
<dbReference type="PANTHER" id="PTHR38791:SF12">
    <property type="entry name" value="TRANSCRIPTION FACTOR DOMAIN-CONTAINING PROTEIN-RELATED"/>
    <property type="match status" value="1"/>
</dbReference>
<keyword evidence="4" id="KW-0539">Nucleus</keyword>
<evidence type="ECO:0000256" key="3">
    <source>
        <dbReference type="ARBA" id="ARBA00023163"/>
    </source>
</evidence>
<dbReference type="Pfam" id="PF00172">
    <property type="entry name" value="Zn_clus"/>
    <property type="match status" value="1"/>
</dbReference>
<accession>A0A8J8W6G0</accession>
<proteinExistence type="predicted"/>
<dbReference type="GO" id="GO:0003677">
    <property type="term" value="F:DNA binding"/>
    <property type="evidence" value="ECO:0007669"/>
    <property type="project" value="UniProtKB-KW"/>
</dbReference>
<dbReference type="PRINTS" id="PR00755">
    <property type="entry name" value="AFLATOXINBRP"/>
</dbReference>
<dbReference type="OrthoDB" id="4356994at2759"/>
<dbReference type="SMART" id="SM00066">
    <property type="entry name" value="GAL4"/>
    <property type="match status" value="1"/>
</dbReference>
<organism evidence="6 7">
    <name type="scientific">Penicillium ucsense</name>
    <dbReference type="NCBI Taxonomy" id="2839758"/>
    <lineage>
        <taxon>Eukaryota</taxon>
        <taxon>Fungi</taxon>
        <taxon>Dikarya</taxon>
        <taxon>Ascomycota</taxon>
        <taxon>Pezizomycotina</taxon>
        <taxon>Eurotiomycetes</taxon>
        <taxon>Eurotiomycetidae</taxon>
        <taxon>Eurotiales</taxon>
        <taxon>Aspergillaceae</taxon>
        <taxon>Penicillium</taxon>
    </lineage>
</organism>
<feature type="domain" description="Zn(2)-C6 fungal-type" evidence="5">
    <location>
        <begin position="12"/>
        <end position="42"/>
    </location>
</feature>
<dbReference type="GO" id="GO:0008270">
    <property type="term" value="F:zinc ion binding"/>
    <property type="evidence" value="ECO:0007669"/>
    <property type="project" value="InterPro"/>
</dbReference>
<name>A0A8J8W6G0_9EURO</name>
<protein>
    <submittedName>
        <fullName evidence="6">Fungal Zn(2)-Cys(6) binuclear cluster domain-containing protein</fullName>
    </submittedName>
</protein>
<sequence length="570" mass="65259">MSGRNAPRSKNGCSTCRRRKVKCGEERPVCSRCLNLNLYCEWGIPVKRARGTQARPLQPAPANNDLDQNNRLISHTGDEVSCNTDVRLRDGSPLSWLGDLPYARSPQLSSLFGPSGGPFLFRPSLNTPLTMREMTCANSLTLTETDRKYFDYFPSSSIVYYYMKGWRWSSFCYLYSGPAATNKVIMRMLLAMAASDMHRHGLVVRSPGRPTADDHGRYHYSLAVKEFRQLLETPRESVSIAELEVIFATMFLMVTYEWQFGHSIRHLQLHLHGIRSLLGSHPQLFQLKNVDDMLMLSEEKDSPSQSPSKISFISEQLLLWTLYVDASCGPMGITESLNDFVIQSQNPALHPDHLYRCARLWGRCFWGEQYPDHEVLDDNENYRALELIHNGFCFRHRTWKVFVDAGTGLETVDSLARDMLSVRERYSDLFITAKISGGISARRTLHTIHMGVCTFYAQVIFHRRLLCPNSLPGLVHKQALAGILDIARKQYTSDARLLRRMQWPLLMAVIETTDPGQREWLRQRLVELNNGHSEYVWTNDVADQILAQQEARPGYYANLAELLRSRLETQ</sequence>
<dbReference type="InterPro" id="IPR001138">
    <property type="entry name" value="Zn2Cys6_DnaBD"/>
</dbReference>
<dbReference type="PANTHER" id="PTHR38791">
    <property type="entry name" value="ZN(II)2CYS6 TRANSCRIPTION FACTOR (EUROFUNG)-RELATED-RELATED"/>
    <property type="match status" value="1"/>
</dbReference>
<keyword evidence="3" id="KW-0804">Transcription</keyword>
<dbReference type="EMBL" id="WIWV01000023">
    <property type="protein sequence ID" value="KAF7717786.1"/>
    <property type="molecule type" value="Genomic_DNA"/>
</dbReference>
<evidence type="ECO:0000313" key="6">
    <source>
        <dbReference type="EMBL" id="KAF7717786.1"/>
    </source>
</evidence>
<gene>
    <name evidence="6" type="ORF">PECM_003864</name>
</gene>
<dbReference type="SUPFAM" id="SSF57701">
    <property type="entry name" value="Zn2/Cys6 DNA-binding domain"/>
    <property type="match status" value="1"/>
</dbReference>
<evidence type="ECO:0000256" key="4">
    <source>
        <dbReference type="ARBA" id="ARBA00023242"/>
    </source>
</evidence>
<dbReference type="CDD" id="cd00067">
    <property type="entry name" value="GAL4"/>
    <property type="match status" value="1"/>
</dbReference>
<evidence type="ECO:0000256" key="2">
    <source>
        <dbReference type="ARBA" id="ARBA00023125"/>
    </source>
</evidence>
<dbReference type="PROSITE" id="PS50048">
    <property type="entry name" value="ZN2_CY6_FUNGAL_2"/>
    <property type="match status" value="1"/>
</dbReference>
<dbReference type="Proteomes" id="UP000631181">
    <property type="component" value="Unassembled WGS sequence"/>
</dbReference>
<evidence type="ECO:0000259" key="5">
    <source>
        <dbReference type="PROSITE" id="PS50048"/>
    </source>
</evidence>
<dbReference type="InterPro" id="IPR036864">
    <property type="entry name" value="Zn2-C6_fun-type_DNA-bd_sf"/>
</dbReference>
<dbReference type="PROSITE" id="PS00463">
    <property type="entry name" value="ZN2_CY6_FUNGAL_1"/>
    <property type="match status" value="1"/>
</dbReference>
<evidence type="ECO:0000313" key="7">
    <source>
        <dbReference type="Proteomes" id="UP000631181"/>
    </source>
</evidence>
<keyword evidence="1" id="KW-0805">Transcription regulation</keyword>
<keyword evidence="7" id="KW-1185">Reference proteome</keyword>
<dbReference type="Gene3D" id="4.10.240.10">
    <property type="entry name" value="Zn(2)-C6 fungal-type DNA-binding domain"/>
    <property type="match status" value="1"/>
</dbReference>
<keyword evidence="2" id="KW-0238">DNA-binding</keyword>
<comment type="caution">
    <text evidence="6">The sequence shown here is derived from an EMBL/GenBank/DDBJ whole genome shotgun (WGS) entry which is preliminary data.</text>
</comment>
<dbReference type="GO" id="GO:0000981">
    <property type="term" value="F:DNA-binding transcription factor activity, RNA polymerase II-specific"/>
    <property type="evidence" value="ECO:0007669"/>
    <property type="project" value="InterPro"/>
</dbReference>
<dbReference type="Pfam" id="PF11951">
    <property type="entry name" value="Fungal_trans_2"/>
    <property type="match status" value="2"/>
</dbReference>
<dbReference type="InterPro" id="IPR053175">
    <property type="entry name" value="DHMBA_Reg_Transcription_Factor"/>
</dbReference>
<evidence type="ECO:0000256" key="1">
    <source>
        <dbReference type="ARBA" id="ARBA00023015"/>
    </source>
</evidence>
<dbReference type="InterPro" id="IPR021858">
    <property type="entry name" value="Fun_TF"/>
</dbReference>
<reference evidence="6" key="1">
    <citation type="journal article" date="2020" name="Front. Microbiol.">
        <title>Gene regulatory networks of Penicillium echinulatum 2HH and Penicillium oxalicum 114-2 inferred by a computational biology approach.</title>
        <authorList>
            <person name="Lenz A.R."/>
            <person name="Galan-Vasquez E."/>
            <person name="Balbinot E."/>
            <person name="De Abreu F.P."/>
            <person name="De Oliveira N.S."/>
            <person name="Da Rosa L.O."/>
            <person name="De Avila E Silva S."/>
            <person name="Camassola M."/>
            <person name="Dillon A.J.P."/>
            <person name="Perez-Rueda E."/>
        </authorList>
    </citation>
    <scope>NUCLEOTIDE SEQUENCE</scope>
    <source>
        <strain evidence="6">S1M29</strain>
    </source>
</reference>